<gene>
    <name evidence="1" type="ORF">EVA_06796</name>
</gene>
<protein>
    <submittedName>
        <fullName evidence="1">Haloacid dehalogenase-like hydrolase</fullName>
    </submittedName>
</protein>
<dbReference type="NCBIfam" id="TIGR01509">
    <property type="entry name" value="HAD-SF-IA-v3"/>
    <property type="match status" value="1"/>
</dbReference>
<dbReference type="NCBIfam" id="TIGR02254">
    <property type="entry name" value="YjjG_YfnB"/>
    <property type="match status" value="1"/>
</dbReference>
<dbReference type="SFLD" id="SFLDG01135">
    <property type="entry name" value="C1.5.6:_HAD__Beta-PGM__Phospha"/>
    <property type="match status" value="1"/>
</dbReference>
<dbReference type="Gene3D" id="3.40.50.1000">
    <property type="entry name" value="HAD superfamily/HAD-like"/>
    <property type="match status" value="1"/>
</dbReference>
<accession>J9CXX6</accession>
<proteinExistence type="predicted"/>
<organism evidence="1">
    <name type="scientific">gut metagenome</name>
    <dbReference type="NCBI Taxonomy" id="749906"/>
    <lineage>
        <taxon>unclassified sequences</taxon>
        <taxon>metagenomes</taxon>
        <taxon>organismal metagenomes</taxon>
    </lineage>
</organism>
<reference evidence="1" key="1">
    <citation type="journal article" date="2012" name="PLoS ONE">
        <title>Gene sets for utilization of primary and secondary nutrition supplies in the distal gut of endangered iberian lynx.</title>
        <authorList>
            <person name="Alcaide M."/>
            <person name="Messina E."/>
            <person name="Richter M."/>
            <person name="Bargiela R."/>
            <person name="Peplies J."/>
            <person name="Huws S.A."/>
            <person name="Newbold C.J."/>
            <person name="Golyshin P.N."/>
            <person name="Simon M.A."/>
            <person name="Lopez G."/>
            <person name="Yakimov M.M."/>
            <person name="Ferrer M."/>
        </authorList>
    </citation>
    <scope>NUCLEOTIDE SEQUENCE</scope>
</reference>
<dbReference type="GO" id="GO:0008253">
    <property type="term" value="F:5'-nucleotidase activity"/>
    <property type="evidence" value="ECO:0007669"/>
    <property type="project" value="InterPro"/>
</dbReference>
<keyword evidence="1" id="KW-0378">Hydrolase</keyword>
<dbReference type="InterPro" id="IPR011951">
    <property type="entry name" value="HAD-SF_hydro_IA_YjjG/PynA"/>
</dbReference>
<name>J9CXX6_9ZZZZ</name>
<sequence>MSDATLLLHLFHSFAKVMYQSIFIDLDDTVWAFAENARDTFQNMYEQYHFGQHFRSFAHFYALYEAENTRLWAAYGEGRITKDELNERRFSYPLRQVGAYDEAVVRAYSAQFFREIVYKRKVMPHVREALDYLASRYDLYILSNGFRELQERKMVSAGVDGYFKGIILSEDVGVHKPYPAIFQYALQVAGAEPASALMIGDSWENDVVGACRAGWQQVYYAWKGLPSSLPFQPTHVMTDWREVKSFL</sequence>
<dbReference type="InterPro" id="IPR036412">
    <property type="entry name" value="HAD-like_sf"/>
</dbReference>
<dbReference type="EMBL" id="AMCI01001581">
    <property type="protein sequence ID" value="EJX05096.1"/>
    <property type="molecule type" value="Genomic_DNA"/>
</dbReference>
<dbReference type="NCBIfam" id="TIGR01549">
    <property type="entry name" value="HAD-SF-IA-v1"/>
    <property type="match status" value="1"/>
</dbReference>
<evidence type="ECO:0000313" key="1">
    <source>
        <dbReference type="EMBL" id="EJX05096.1"/>
    </source>
</evidence>
<dbReference type="SFLD" id="SFLDS00003">
    <property type="entry name" value="Haloacid_Dehalogenase"/>
    <property type="match status" value="1"/>
</dbReference>
<dbReference type="InterPro" id="IPR023198">
    <property type="entry name" value="PGP-like_dom2"/>
</dbReference>
<dbReference type="SFLD" id="SFLDG01129">
    <property type="entry name" value="C1.5:_HAD__Beta-PGM__Phosphata"/>
    <property type="match status" value="1"/>
</dbReference>
<dbReference type="InterPro" id="IPR023214">
    <property type="entry name" value="HAD_sf"/>
</dbReference>
<dbReference type="PANTHER" id="PTHR47478">
    <property type="match status" value="1"/>
</dbReference>
<dbReference type="InterPro" id="IPR006439">
    <property type="entry name" value="HAD-SF_hydro_IA"/>
</dbReference>
<dbReference type="AlphaFoldDB" id="J9CXX6"/>
<dbReference type="InterPro" id="IPR052550">
    <property type="entry name" value="Pyrimidine_5'-ntase_YjjG"/>
</dbReference>
<dbReference type="PANTHER" id="PTHR47478:SF1">
    <property type="entry name" value="PYRIMIDINE 5'-NUCLEOTIDASE YJJG"/>
    <property type="match status" value="1"/>
</dbReference>
<comment type="caution">
    <text evidence="1">The sequence shown here is derived from an EMBL/GenBank/DDBJ whole genome shotgun (WGS) entry which is preliminary data.</text>
</comment>
<dbReference type="SUPFAM" id="SSF56784">
    <property type="entry name" value="HAD-like"/>
    <property type="match status" value="1"/>
</dbReference>
<dbReference type="Pfam" id="PF00702">
    <property type="entry name" value="Hydrolase"/>
    <property type="match status" value="1"/>
</dbReference>
<dbReference type="Gene3D" id="1.10.150.240">
    <property type="entry name" value="Putative phosphatase, domain 2"/>
    <property type="match status" value="1"/>
</dbReference>